<accession>A0A7W9ZX74</accession>
<protein>
    <submittedName>
        <fullName evidence="1">Plasmid stabilization system protein ParE</fullName>
    </submittedName>
</protein>
<evidence type="ECO:0000313" key="1">
    <source>
        <dbReference type="EMBL" id="MBB6224431.1"/>
    </source>
</evidence>
<evidence type="ECO:0000313" key="2">
    <source>
        <dbReference type="Proteomes" id="UP000517187"/>
    </source>
</evidence>
<proteinExistence type="predicted"/>
<dbReference type="EMBL" id="JACIIJ010000016">
    <property type="protein sequence ID" value="MBB6224431.1"/>
    <property type="molecule type" value="Genomic_DNA"/>
</dbReference>
<dbReference type="AlphaFoldDB" id="A0A7W9ZX74"/>
<comment type="caution">
    <text evidence="1">The sequence shown here is derived from an EMBL/GenBank/DDBJ whole genome shotgun (WGS) entry which is preliminary data.</text>
</comment>
<reference evidence="1 2" key="1">
    <citation type="submission" date="2020-08" db="EMBL/GenBank/DDBJ databases">
        <title>Genomic Encyclopedia of Type Strains, Phase IV (KMG-V): Genome sequencing to study the core and pangenomes of soil and plant-associated prokaryotes.</title>
        <authorList>
            <person name="Whitman W."/>
        </authorList>
    </citation>
    <scope>NUCLEOTIDE SEQUENCE [LARGE SCALE GENOMIC DNA]</scope>
    <source>
        <strain evidence="1 2">SEMIA 4011</strain>
    </source>
</reference>
<name>A0A7W9ZX74_RHILE</name>
<sequence>MKLAVKPAARNDMLLQLSYLAEHGGEELGLRFLRAAEQSLTRLLEYPNSGTPKTFGNSNLVGVRS</sequence>
<dbReference type="RefSeq" id="WP_184696848.1">
    <property type="nucleotide sequence ID" value="NZ_JACIIJ010000016.1"/>
</dbReference>
<dbReference type="Proteomes" id="UP000517187">
    <property type="component" value="Unassembled WGS sequence"/>
</dbReference>
<gene>
    <name evidence="1" type="ORF">GGE66_005446</name>
</gene>
<organism evidence="1 2">
    <name type="scientific">Rhizobium leguminosarum</name>
    <dbReference type="NCBI Taxonomy" id="384"/>
    <lineage>
        <taxon>Bacteria</taxon>
        <taxon>Pseudomonadati</taxon>
        <taxon>Pseudomonadota</taxon>
        <taxon>Alphaproteobacteria</taxon>
        <taxon>Hyphomicrobiales</taxon>
        <taxon>Rhizobiaceae</taxon>
        <taxon>Rhizobium/Agrobacterium group</taxon>
        <taxon>Rhizobium</taxon>
    </lineage>
</organism>